<proteinExistence type="predicted"/>
<dbReference type="EMBL" id="AMCV02000001">
    <property type="protein sequence ID" value="TDZ25682.1"/>
    <property type="molecule type" value="Genomic_DNA"/>
</dbReference>
<evidence type="ECO:0000313" key="1">
    <source>
        <dbReference type="EMBL" id="TDZ25682.1"/>
    </source>
</evidence>
<keyword evidence="2" id="KW-1185">Reference proteome</keyword>
<evidence type="ECO:0000313" key="2">
    <source>
        <dbReference type="Proteomes" id="UP000014480"/>
    </source>
</evidence>
<comment type="caution">
    <text evidence="1">The sequence shown here is derived from an EMBL/GenBank/DDBJ whole genome shotgun (WGS) entry which is preliminary data.</text>
</comment>
<dbReference type="OrthoDB" id="202415at2759"/>
<organism evidence="1 2">
    <name type="scientific">Colletotrichum orbiculare (strain 104-T / ATCC 96160 / CBS 514.97 / LARS 414 / MAFF 240422)</name>
    <name type="common">Cucumber anthracnose fungus</name>
    <name type="synonym">Colletotrichum lagenarium</name>
    <dbReference type="NCBI Taxonomy" id="1213857"/>
    <lineage>
        <taxon>Eukaryota</taxon>
        <taxon>Fungi</taxon>
        <taxon>Dikarya</taxon>
        <taxon>Ascomycota</taxon>
        <taxon>Pezizomycotina</taxon>
        <taxon>Sordariomycetes</taxon>
        <taxon>Hypocreomycetidae</taxon>
        <taxon>Glomerellales</taxon>
        <taxon>Glomerellaceae</taxon>
        <taxon>Colletotrichum</taxon>
        <taxon>Colletotrichum orbiculare species complex</taxon>
    </lineage>
</organism>
<gene>
    <name evidence="1" type="ORF">Cob_v000271</name>
</gene>
<name>A0A484G5U6_COLOR</name>
<dbReference type="Proteomes" id="UP000014480">
    <property type="component" value="Unassembled WGS sequence"/>
</dbReference>
<dbReference type="AlphaFoldDB" id="A0A484G5U6"/>
<protein>
    <submittedName>
        <fullName evidence="1">Uncharacterized protein</fullName>
    </submittedName>
</protein>
<sequence>MCASQSCKSKSIPCFRLDAATWRPPLGYRARIASHSEHPCRAICPGLTAEIDLAVAQGPFQLGINDVSASLLGSINNNELLIIQAPRPVDMPDSWKERQRAALEQINRAIIHPFQTRGLTVDPSRPRSRGTSFPCRILLFGPGISLLFAQYHARLLPSNR</sequence>
<reference evidence="2" key="2">
    <citation type="journal article" date="2019" name="Mol. Plant Microbe Interact.">
        <title>Genome sequence resources for four phytopathogenic fungi from the Colletotrichum orbiculare species complex.</title>
        <authorList>
            <person name="Gan P."/>
            <person name="Tsushima A."/>
            <person name="Narusaka M."/>
            <person name="Narusaka Y."/>
            <person name="Takano Y."/>
            <person name="Kubo Y."/>
            <person name="Shirasu K."/>
        </authorList>
    </citation>
    <scope>GENOME REANNOTATION</scope>
    <source>
        <strain evidence="2">104-T / ATCC 96160 / CBS 514.97 / LARS 414 / MAFF 240422</strain>
    </source>
</reference>
<accession>A0A484G5U6</accession>
<reference evidence="2" key="1">
    <citation type="journal article" date="2013" name="New Phytol.">
        <title>Comparative genomic and transcriptomic analyses reveal the hemibiotrophic stage shift of Colletotrichum fungi.</title>
        <authorList>
            <person name="Gan P."/>
            <person name="Ikeda K."/>
            <person name="Irieda H."/>
            <person name="Narusaka M."/>
            <person name="O'Connell R.J."/>
            <person name="Narusaka Y."/>
            <person name="Takano Y."/>
            <person name="Kubo Y."/>
            <person name="Shirasu K."/>
        </authorList>
    </citation>
    <scope>NUCLEOTIDE SEQUENCE [LARGE SCALE GENOMIC DNA]</scope>
    <source>
        <strain evidence="2">104-T / ATCC 96160 / CBS 514.97 / LARS 414 / MAFF 240422</strain>
    </source>
</reference>